<organism evidence="6 7">
    <name type="scientific">Mycetocola reblochoni REB411</name>
    <dbReference type="NCBI Taxonomy" id="1255698"/>
    <lineage>
        <taxon>Bacteria</taxon>
        <taxon>Bacillati</taxon>
        <taxon>Actinomycetota</taxon>
        <taxon>Actinomycetes</taxon>
        <taxon>Micrococcales</taxon>
        <taxon>Microbacteriaceae</taxon>
        <taxon>Mycetocola</taxon>
    </lineage>
</organism>
<keyword evidence="2" id="KW-0288">FMN</keyword>
<proteinExistence type="predicted"/>
<dbReference type="SUPFAM" id="SSF51679">
    <property type="entry name" value="Bacterial luciferase-like"/>
    <property type="match status" value="1"/>
</dbReference>
<dbReference type="Gene3D" id="3.20.20.30">
    <property type="entry name" value="Luciferase-like domain"/>
    <property type="match status" value="1"/>
</dbReference>
<dbReference type="GO" id="GO:0016705">
    <property type="term" value="F:oxidoreductase activity, acting on paired donors, with incorporation or reduction of molecular oxygen"/>
    <property type="evidence" value="ECO:0007669"/>
    <property type="project" value="InterPro"/>
</dbReference>
<dbReference type="OrthoDB" id="3265338at2"/>
<dbReference type="AlphaFoldDB" id="A0A1R4IFM1"/>
<reference evidence="7" key="1">
    <citation type="submission" date="2017-02" db="EMBL/GenBank/DDBJ databases">
        <authorList>
            <person name="Dridi B."/>
        </authorList>
    </citation>
    <scope>NUCLEOTIDE SEQUENCE [LARGE SCALE GENOMIC DNA]</scope>
    <source>
        <strain evidence="7">EB411</strain>
    </source>
</reference>
<dbReference type="GO" id="GO:0004497">
    <property type="term" value="F:monooxygenase activity"/>
    <property type="evidence" value="ECO:0007669"/>
    <property type="project" value="UniProtKB-KW"/>
</dbReference>
<evidence type="ECO:0000313" key="6">
    <source>
        <dbReference type="EMBL" id="SJN18625.1"/>
    </source>
</evidence>
<evidence type="ECO:0000256" key="5">
    <source>
        <dbReference type="SAM" id="MobiDB-lite"/>
    </source>
</evidence>
<dbReference type="EMBL" id="FUKR01000007">
    <property type="protein sequence ID" value="SJN18625.1"/>
    <property type="molecule type" value="Genomic_DNA"/>
</dbReference>
<protein>
    <submittedName>
        <fullName evidence="6">Xenobiotic compound monooxygenase, DszA family, A subunit</fullName>
    </submittedName>
</protein>
<dbReference type="PANTHER" id="PTHR30011:SF16">
    <property type="entry name" value="C2H2 FINGER DOMAIN TRANSCRIPTION FACTOR (EUROFUNG)-RELATED"/>
    <property type="match status" value="1"/>
</dbReference>
<evidence type="ECO:0000256" key="1">
    <source>
        <dbReference type="ARBA" id="ARBA00022630"/>
    </source>
</evidence>
<gene>
    <name evidence="6" type="ORF">FM119_01515</name>
</gene>
<dbReference type="PANTHER" id="PTHR30011">
    <property type="entry name" value="ALKANESULFONATE MONOOXYGENASE-RELATED"/>
    <property type="match status" value="1"/>
</dbReference>
<dbReference type="InterPro" id="IPR051260">
    <property type="entry name" value="Diverse_substr_monoxygenases"/>
</dbReference>
<dbReference type="Proteomes" id="UP000196778">
    <property type="component" value="Unassembled WGS sequence"/>
</dbReference>
<name>A0A1R4IFM1_9MICO</name>
<dbReference type="InterPro" id="IPR036661">
    <property type="entry name" value="Luciferase-like_sf"/>
</dbReference>
<sequence length="293" mass="30256">MTDRLPVIVRLPAAVPGSAPDTVAVAREALAISARHRVEAVLIPHEEPPALDPSVLGGLLSSAGLDVPVIIEAHTGRHAPFNLARRVQTLARITAGRAAVYLRDSGVDPVTAAGRPAAAADAEGLIDEYALLLRRLWNSFPESALLGDREAARFVDVAQLAPAQHEGRRYGVAGALNVPIAPAQRPVLLADAGSLGEVGAVDAVVSAAHAVLGPPAYRPITWAADADAESTRRSLADALAQHAGVLLRIDAPASAAARHLEAALSAITALASAESEPLRPSPWQRRSPGPSAA</sequence>
<dbReference type="RefSeq" id="WP_087135931.1">
    <property type="nucleotide sequence ID" value="NZ_FUKR01000007.1"/>
</dbReference>
<keyword evidence="1" id="KW-0285">Flavoprotein</keyword>
<keyword evidence="3" id="KW-0560">Oxidoreductase</keyword>
<evidence type="ECO:0000256" key="2">
    <source>
        <dbReference type="ARBA" id="ARBA00022643"/>
    </source>
</evidence>
<keyword evidence="4 6" id="KW-0503">Monooxygenase</keyword>
<keyword evidence="7" id="KW-1185">Reference proteome</keyword>
<evidence type="ECO:0000256" key="3">
    <source>
        <dbReference type="ARBA" id="ARBA00023002"/>
    </source>
</evidence>
<feature type="region of interest" description="Disordered" evidence="5">
    <location>
        <begin position="272"/>
        <end position="293"/>
    </location>
</feature>
<accession>A0A1R4IFM1</accession>
<evidence type="ECO:0000256" key="4">
    <source>
        <dbReference type="ARBA" id="ARBA00023033"/>
    </source>
</evidence>
<evidence type="ECO:0000313" key="7">
    <source>
        <dbReference type="Proteomes" id="UP000196778"/>
    </source>
</evidence>